<dbReference type="Gene3D" id="3.90.320.10">
    <property type="match status" value="1"/>
</dbReference>
<sequence length="306" mass="34232">MIITKPGIYEMDAAEYHADPCPDGSLSSTGARALVTDCPAMFRYKQFNSPRSRAFDIGTAGHLMVLEPHLFDERVVVVRGKTADGKASPGYQTADAKKQRDTAYEMGKVPLLEVEAEKVRLMREALWSDPVAKLAFKDGRAEQSMFWQDDESGVWCRTRPDFVPASGNYLVDYKTAASANPDDFARAMLNCGYHQQAAWYLDGYHAVTGKMPDAFWFIVQMKEPPFLVSVCKIDQASIEVGRTLNRYARGVFAWCNGRDEWPGYQPRVDEPARVCSVSLPPYAFKQYADGMEVGAFEPPVTVKEHA</sequence>
<dbReference type="EMBL" id="JABXXV010000006">
    <property type="protein sequence ID" value="NVN47512.1"/>
    <property type="molecule type" value="Genomic_DNA"/>
</dbReference>
<evidence type="ECO:0000313" key="2">
    <source>
        <dbReference type="EMBL" id="NVN47512.1"/>
    </source>
</evidence>
<gene>
    <name evidence="2" type="ORF">HW542_11930</name>
</gene>
<comment type="caution">
    <text evidence="2">The sequence shown here is derived from an EMBL/GenBank/DDBJ whole genome shotgun (WGS) entry which is preliminary data.</text>
</comment>
<dbReference type="RefSeq" id="WP_267311951.1">
    <property type="nucleotide sequence ID" value="NZ_JABXXV010000006.1"/>
</dbReference>
<accession>A0ABX2P6E1</accession>
<dbReference type="Proteomes" id="UP001516351">
    <property type="component" value="Unassembled WGS sequence"/>
</dbReference>
<name>A0ABX2P6E1_9PROT</name>
<organism evidence="2 3">
    <name type="scientific">Asaia spathodeae</name>
    <dbReference type="NCBI Taxonomy" id="657016"/>
    <lineage>
        <taxon>Bacteria</taxon>
        <taxon>Pseudomonadati</taxon>
        <taxon>Pseudomonadota</taxon>
        <taxon>Alphaproteobacteria</taxon>
        <taxon>Acetobacterales</taxon>
        <taxon>Acetobacteraceae</taxon>
        <taxon>Asaia</taxon>
    </lineage>
</organism>
<proteinExistence type="predicted"/>
<evidence type="ECO:0000259" key="1">
    <source>
        <dbReference type="Pfam" id="PF12684"/>
    </source>
</evidence>
<dbReference type="InterPro" id="IPR011604">
    <property type="entry name" value="PDDEXK-like_dom_sf"/>
</dbReference>
<dbReference type="Pfam" id="PF12684">
    <property type="entry name" value="DUF3799"/>
    <property type="match status" value="1"/>
</dbReference>
<evidence type="ECO:0000313" key="3">
    <source>
        <dbReference type="Proteomes" id="UP001516351"/>
    </source>
</evidence>
<dbReference type="InterPro" id="IPR024432">
    <property type="entry name" value="Put_RecE_PDDEXK-like_dom"/>
</dbReference>
<keyword evidence="3" id="KW-1185">Reference proteome</keyword>
<protein>
    <submittedName>
        <fullName evidence="2">PD-(D/E)XK nuclease-like domain-containing protein</fullName>
    </submittedName>
</protein>
<feature type="domain" description="Putative exodeoxyribonuclease 8 PDDEXK-like" evidence="1">
    <location>
        <begin position="50"/>
        <end position="264"/>
    </location>
</feature>
<reference evidence="2 3" key="1">
    <citation type="submission" date="2020-06" db="EMBL/GenBank/DDBJ databases">
        <title>Synonyms of Asaia species.</title>
        <authorList>
            <person name="Sombolestani A."/>
        </authorList>
    </citation>
    <scope>NUCLEOTIDE SEQUENCE [LARGE SCALE GENOMIC DNA]</scope>
    <source>
        <strain evidence="2 3">LMG 27047</strain>
    </source>
</reference>